<protein>
    <submittedName>
        <fullName evidence="1">ORF_024R</fullName>
    </submittedName>
</protein>
<organism evidence="1 3">
    <name type="scientific">Scale drop disease virus</name>
    <dbReference type="NCBI Taxonomy" id="1697349"/>
    <lineage>
        <taxon>Viruses</taxon>
        <taxon>Varidnaviria</taxon>
        <taxon>Bamfordvirae</taxon>
        <taxon>Nucleocytoviricota</taxon>
        <taxon>Megaviricetes</taxon>
        <taxon>Pimascovirales</taxon>
        <taxon>Pimascovirales incertae sedis</taxon>
        <taxon>Iridoviridae</taxon>
        <taxon>Alphairidovirinae</taxon>
        <taxon>Megalocytivirus</taxon>
        <taxon>Megalocytivirus lates1</taxon>
    </lineage>
</organism>
<accession>A0A0K1L6E8</accession>
<evidence type="ECO:0000313" key="3">
    <source>
        <dbReference type="Proteomes" id="UP000201485"/>
    </source>
</evidence>
<dbReference type="OrthoDB" id="14596at10239"/>
<evidence type="ECO:0000313" key="2">
    <source>
        <dbReference type="EMBL" id="QLI60696.1"/>
    </source>
</evidence>
<name>A0A0K1L6E8_9VIRU</name>
<dbReference type="Gene3D" id="3.40.960.10">
    <property type="entry name" value="VSR Endonuclease"/>
    <property type="match status" value="1"/>
</dbReference>
<dbReference type="KEGG" id="vg:25479073"/>
<proteinExistence type="predicted"/>
<evidence type="ECO:0000313" key="1">
    <source>
        <dbReference type="EMBL" id="AKU37439.1"/>
    </source>
</evidence>
<reference evidence="2 4" key="2">
    <citation type="submission" date="2019-10" db="EMBL/GenBank/DDBJ databases">
        <authorList>
            <person name="Kayansamruaj P."/>
        </authorList>
    </citation>
    <scope>NUCLEOTIDE SEQUENCE [LARGE SCALE GENOMIC DNA]</scope>
    <source>
        <strain evidence="2">SDDV_Thai_2019</strain>
    </source>
</reference>
<keyword evidence="3" id="KW-1185">Reference proteome</keyword>
<dbReference type="EMBL" id="KR139659">
    <property type="protein sequence ID" value="AKU37439.1"/>
    <property type="molecule type" value="Genomic_DNA"/>
</dbReference>
<gene>
    <name evidence="1" type="ORF">SDDV_024</name>
</gene>
<sequence>MDLWGLLRLGKTMYDNLCTATDYNTSDKQYVTESTVSRGEAECKRAIEELTGHKFIKTRFLKNPATGHQLELDCYCPQLKLAVEYNGRQHYAYVKYFHGENKSKYTEQRYRDEIKKLLCKDRGIKLIEVPYTVSINRISRYIKDCL</sequence>
<reference evidence="1 3" key="1">
    <citation type="journal article" date="2015" name="PLoS Pathog.">
        <title>A Novel Virus Causes Scale Drop Disease in Lates calcarifer.</title>
        <authorList>
            <person name="de Groof A."/>
            <person name="Guelen L."/>
            <person name="Deijs M."/>
            <person name="van der Wal Y."/>
            <person name="Miyata M."/>
            <person name="Ng K.S."/>
            <person name="van Grinsven L."/>
            <person name="Simmelink B."/>
            <person name="Biermann Y."/>
            <person name="Grisez L."/>
            <person name="van Lent J."/>
            <person name="de Ronde A."/>
            <person name="Chang S.F."/>
            <person name="Schrier C."/>
            <person name="van der Hoek L."/>
        </authorList>
    </citation>
    <scope>NUCLEOTIDE SEQUENCE [LARGE SCALE GENOMIC DNA]</scope>
    <source>
        <strain evidence="1">C4575</strain>
    </source>
</reference>
<dbReference type="RefSeq" id="YP_009163785.1">
    <property type="nucleotide sequence ID" value="NC_027778.1"/>
</dbReference>
<dbReference type="Proteomes" id="UP000201485">
    <property type="component" value="Segment"/>
</dbReference>
<dbReference type="GeneID" id="25479073"/>
<dbReference type="EMBL" id="MN562489">
    <property type="protein sequence ID" value="QLI60696.1"/>
    <property type="molecule type" value="Genomic_DNA"/>
</dbReference>
<evidence type="ECO:0000313" key="4">
    <source>
        <dbReference type="Proteomes" id="UP000510602"/>
    </source>
</evidence>
<dbReference type="Proteomes" id="UP000510602">
    <property type="component" value="Segment"/>
</dbReference>